<gene>
    <name evidence="5" type="ORF">STAS_12279</name>
</gene>
<dbReference type="SUPFAM" id="SSF49764">
    <property type="entry name" value="HSP20-like chaperones"/>
    <property type="match status" value="1"/>
</dbReference>
<dbReference type="InterPro" id="IPR008978">
    <property type="entry name" value="HSP20-like_chaperone"/>
</dbReference>
<evidence type="ECO:0000313" key="5">
    <source>
        <dbReference type="EMBL" id="GER35961.1"/>
    </source>
</evidence>
<dbReference type="AlphaFoldDB" id="A0A5A7PTJ0"/>
<dbReference type="OrthoDB" id="1245404at2759"/>
<dbReference type="Pfam" id="PF00011">
    <property type="entry name" value="HSP20"/>
    <property type="match status" value="1"/>
</dbReference>
<evidence type="ECO:0000256" key="1">
    <source>
        <dbReference type="ARBA" id="ARBA00023016"/>
    </source>
</evidence>
<dbReference type="Proteomes" id="UP000325081">
    <property type="component" value="Unassembled WGS sequence"/>
</dbReference>
<dbReference type="PROSITE" id="PS01031">
    <property type="entry name" value="SHSP"/>
    <property type="match status" value="1"/>
</dbReference>
<proteinExistence type="inferred from homology"/>
<dbReference type="InterPro" id="IPR002068">
    <property type="entry name" value="A-crystallin/Hsp20_dom"/>
</dbReference>
<dbReference type="EMBL" id="BKCP01005072">
    <property type="protein sequence ID" value="GER35961.1"/>
    <property type="molecule type" value="Genomic_DNA"/>
</dbReference>
<dbReference type="Gene3D" id="2.60.40.790">
    <property type="match status" value="1"/>
</dbReference>
<comment type="similarity">
    <text evidence="2 3">Belongs to the small heat shock protein (HSP20) family.</text>
</comment>
<evidence type="ECO:0000313" key="6">
    <source>
        <dbReference type="Proteomes" id="UP000325081"/>
    </source>
</evidence>
<organism evidence="5 6">
    <name type="scientific">Striga asiatica</name>
    <name type="common">Asiatic witchweed</name>
    <name type="synonym">Buchnera asiatica</name>
    <dbReference type="NCBI Taxonomy" id="4170"/>
    <lineage>
        <taxon>Eukaryota</taxon>
        <taxon>Viridiplantae</taxon>
        <taxon>Streptophyta</taxon>
        <taxon>Embryophyta</taxon>
        <taxon>Tracheophyta</taxon>
        <taxon>Spermatophyta</taxon>
        <taxon>Magnoliopsida</taxon>
        <taxon>eudicotyledons</taxon>
        <taxon>Gunneridae</taxon>
        <taxon>Pentapetalae</taxon>
        <taxon>asterids</taxon>
        <taxon>lamiids</taxon>
        <taxon>Lamiales</taxon>
        <taxon>Orobanchaceae</taxon>
        <taxon>Buchnereae</taxon>
        <taxon>Striga</taxon>
    </lineage>
</organism>
<sequence>MASLGLWHGGRSGGSGWSSPFFHPFLQIWTPTKLAAAAVDTWVRREDVKVEVEDDVTLQISGERVVGKDEENDRWHRAERRVGSFSRRFRLPEDADVDGIRCGLEHGVLTVEVPRKDVQEQSKNVRCIDVA</sequence>
<comment type="caution">
    <text evidence="5">The sequence shown here is derived from an EMBL/GenBank/DDBJ whole genome shotgun (WGS) entry which is preliminary data.</text>
</comment>
<feature type="domain" description="SHSP" evidence="4">
    <location>
        <begin position="16"/>
        <end position="131"/>
    </location>
</feature>
<protein>
    <submittedName>
        <fullName evidence="5">Class I heat shock protein</fullName>
    </submittedName>
</protein>
<accession>A0A5A7PTJ0</accession>
<evidence type="ECO:0000256" key="3">
    <source>
        <dbReference type="RuleBase" id="RU003616"/>
    </source>
</evidence>
<keyword evidence="6" id="KW-1185">Reference proteome</keyword>
<reference evidence="6" key="1">
    <citation type="journal article" date="2019" name="Curr. Biol.">
        <title>Genome Sequence of Striga asiatica Provides Insight into the Evolution of Plant Parasitism.</title>
        <authorList>
            <person name="Yoshida S."/>
            <person name="Kim S."/>
            <person name="Wafula E.K."/>
            <person name="Tanskanen J."/>
            <person name="Kim Y.M."/>
            <person name="Honaas L."/>
            <person name="Yang Z."/>
            <person name="Spallek T."/>
            <person name="Conn C.E."/>
            <person name="Ichihashi Y."/>
            <person name="Cheong K."/>
            <person name="Cui S."/>
            <person name="Der J.P."/>
            <person name="Gundlach H."/>
            <person name="Jiao Y."/>
            <person name="Hori C."/>
            <person name="Ishida J.K."/>
            <person name="Kasahara H."/>
            <person name="Kiba T."/>
            <person name="Kim M.S."/>
            <person name="Koo N."/>
            <person name="Laohavisit A."/>
            <person name="Lee Y.H."/>
            <person name="Lumba S."/>
            <person name="McCourt P."/>
            <person name="Mortimer J.C."/>
            <person name="Mutuku J.M."/>
            <person name="Nomura T."/>
            <person name="Sasaki-Sekimoto Y."/>
            <person name="Seto Y."/>
            <person name="Wang Y."/>
            <person name="Wakatake T."/>
            <person name="Sakakibara H."/>
            <person name="Demura T."/>
            <person name="Yamaguchi S."/>
            <person name="Yoneyama K."/>
            <person name="Manabe R.I."/>
            <person name="Nelson D.C."/>
            <person name="Schulman A.H."/>
            <person name="Timko M.P."/>
            <person name="dePamphilis C.W."/>
            <person name="Choi D."/>
            <person name="Shirasu K."/>
        </authorList>
    </citation>
    <scope>NUCLEOTIDE SEQUENCE [LARGE SCALE GENOMIC DNA]</scope>
    <source>
        <strain evidence="6">cv. UVA1</strain>
    </source>
</reference>
<dbReference type="InterPro" id="IPR031107">
    <property type="entry name" value="Small_HSP"/>
</dbReference>
<name>A0A5A7PTJ0_STRAF</name>
<keyword evidence="1 5" id="KW-0346">Stress response</keyword>
<evidence type="ECO:0000256" key="2">
    <source>
        <dbReference type="PROSITE-ProRule" id="PRU00285"/>
    </source>
</evidence>
<evidence type="ECO:0000259" key="4">
    <source>
        <dbReference type="PROSITE" id="PS01031"/>
    </source>
</evidence>
<dbReference type="PANTHER" id="PTHR11527">
    <property type="entry name" value="HEAT-SHOCK PROTEIN 20 FAMILY MEMBER"/>
    <property type="match status" value="1"/>
</dbReference>